<dbReference type="GO" id="GO:0004984">
    <property type="term" value="F:olfactory receptor activity"/>
    <property type="evidence" value="ECO:0007669"/>
    <property type="project" value="InterPro"/>
</dbReference>
<dbReference type="GeneID" id="113207115"/>
<evidence type="ECO:0000256" key="1">
    <source>
        <dbReference type="ARBA" id="ARBA00004141"/>
    </source>
</evidence>
<evidence type="ECO:0000313" key="10">
    <source>
        <dbReference type="Proteomes" id="UP000504606"/>
    </source>
</evidence>
<sequence>MGTDTPLYSLLEKWRMELDGSAPQLWKQALFQIRRCKWMAPMFVVFVARSTVDLILAHSLAGIQTPLQHVANVYSAMWALFFFADFSAQCSGVLQRLAHVSIKLEHGKDAATKMLVLFVAVIPFYRVQALAYVLFASAAVLYRGLGAVSASTRSTGEIALRHVAAMHSPLLAAASETRKVFEVPLLRLVLCAVVLPLFGTVELAVSLRHATTGKFAVTIFRAIANLFIPICFTGQLLEDASGALRSQLYAAPWPEERPPARRLRAALMLGAGAQARVELRGLGRLNAATCLEVLQRWFSVVNVLINAQGGMD</sequence>
<dbReference type="Pfam" id="PF02949">
    <property type="entry name" value="7tm_6"/>
    <property type="match status" value="1"/>
</dbReference>
<dbReference type="GO" id="GO:0007165">
    <property type="term" value="P:signal transduction"/>
    <property type="evidence" value="ECO:0007669"/>
    <property type="project" value="UniProtKB-KW"/>
</dbReference>
<organism evidence="10 11">
    <name type="scientific">Frankliniella occidentalis</name>
    <name type="common">Western flower thrips</name>
    <name type="synonym">Euthrips occidentalis</name>
    <dbReference type="NCBI Taxonomy" id="133901"/>
    <lineage>
        <taxon>Eukaryota</taxon>
        <taxon>Metazoa</taxon>
        <taxon>Ecdysozoa</taxon>
        <taxon>Arthropoda</taxon>
        <taxon>Hexapoda</taxon>
        <taxon>Insecta</taxon>
        <taxon>Pterygota</taxon>
        <taxon>Neoptera</taxon>
        <taxon>Paraneoptera</taxon>
        <taxon>Thysanoptera</taxon>
        <taxon>Terebrantia</taxon>
        <taxon>Thripoidea</taxon>
        <taxon>Thripidae</taxon>
        <taxon>Frankliniella</taxon>
    </lineage>
</organism>
<feature type="transmembrane region" description="Helical" evidence="9">
    <location>
        <begin position="115"/>
        <end position="142"/>
    </location>
</feature>
<evidence type="ECO:0000313" key="12">
    <source>
        <dbReference type="RefSeq" id="XP_052130408.1"/>
    </source>
</evidence>
<evidence type="ECO:0000256" key="4">
    <source>
        <dbReference type="ARBA" id="ARBA00022725"/>
    </source>
</evidence>
<evidence type="ECO:0000256" key="6">
    <source>
        <dbReference type="ARBA" id="ARBA00023136"/>
    </source>
</evidence>
<comment type="subcellular location">
    <subcellularLocation>
        <location evidence="1">Membrane</location>
        <topology evidence="1">Multi-pass membrane protein</topology>
    </subcellularLocation>
</comment>
<feature type="transmembrane region" description="Helical" evidence="9">
    <location>
        <begin position="219"/>
        <end position="237"/>
    </location>
</feature>
<evidence type="ECO:0000256" key="8">
    <source>
        <dbReference type="ARBA" id="ARBA00023224"/>
    </source>
</evidence>
<evidence type="ECO:0000313" key="11">
    <source>
        <dbReference type="RefSeq" id="XP_052130407.1"/>
    </source>
</evidence>
<dbReference type="RefSeq" id="XP_052130407.1">
    <property type="nucleotide sequence ID" value="XM_052274447.1"/>
</dbReference>
<accession>A0A9C6XTJ5</accession>
<keyword evidence="10" id="KW-1185">Reference proteome</keyword>
<protein>
    <submittedName>
        <fullName evidence="11 12">Uncharacterized protein LOC113207115</fullName>
    </submittedName>
</protein>
<keyword evidence="4" id="KW-0552">Olfaction</keyword>
<evidence type="ECO:0000256" key="3">
    <source>
        <dbReference type="ARBA" id="ARBA00022692"/>
    </source>
</evidence>
<dbReference type="KEGG" id="foc:113207115"/>
<dbReference type="Proteomes" id="UP000504606">
    <property type="component" value="Unplaced"/>
</dbReference>
<keyword evidence="3 9" id="KW-0812">Transmembrane</keyword>
<evidence type="ECO:0000256" key="2">
    <source>
        <dbReference type="ARBA" id="ARBA00022606"/>
    </source>
</evidence>
<dbReference type="AlphaFoldDB" id="A0A9C6XTJ5"/>
<dbReference type="GO" id="GO:0016020">
    <property type="term" value="C:membrane"/>
    <property type="evidence" value="ECO:0007669"/>
    <property type="project" value="UniProtKB-SubCell"/>
</dbReference>
<gene>
    <name evidence="11 12 13" type="primary">LOC113207115</name>
</gene>
<keyword evidence="8" id="KW-0807">Transducer</keyword>
<evidence type="ECO:0000256" key="5">
    <source>
        <dbReference type="ARBA" id="ARBA00022989"/>
    </source>
</evidence>
<name>A0A9C6XTJ5_FRAOC</name>
<reference evidence="11 12" key="1">
    <citation type="submission" date="2025-04" db="UniProtKB">
        <authorList>
            <consortium name="RefSeq"/>
        </authorList>
    </citation>
    <scope>IDENTIFICATION</scope>
    <source>
        <tissue evidence="11 12">Whole organism</tissue>
    </source>
</reference>
<dbReference type="GO" id="GO:0005549">
    <property type="term" value="F:odorant binding"/>
    <property type="evidence" value="ECO:0007669"/>
    <property type="project" value="InterPro"/>
</dbReference>
<dbReference type="InterPro" id="IPR004117">
    <property type="entry name" value="7tm6_olfct_rcpt"/>
</dbReference>
<proteinExistence type="predicted"/>
<keyword evidence="7" id="KW-0675">Receptor</keyword>
<dbReference type="OrthoDB" id="7540137at2759"/>
<evidence type="ECO:0000256" key="9">
    <source>
        <dbReference type="SAM" id="Phobius"/>
    </source>
</evidence>
<dbReference type="RefSeq" id="XP_052130409.1">
    <property type="nucleotide sequence ID" value="XM_052274449.1"/>
</dbReference>
<feature type="transmembrane region" description="Helical" evidence="9">
    <location>
        <begin position="185"/>
        <end position="207"/>
    </location>
</feature>
<evidence type="ECO:0000256" key="7">
    <source>
        <dbReference type="ARBA" id="ARBA00023170"/>
    </source>
</evidence>
<evidence type="ECO:0000313" key="13">
    <source>
        <dbReference type="RefSeq" id="XP_052130409.1"/>
    </source>
</evidence>
<keyword evidence="2" id="KW-0716">Sensory transduction</keyword>
<keyword evidence="5 9" id="KW-1133">Transmembrane helix</keyword>
<dbReference type="RefSeq" id="XP_052130408.1">
    <property type="nucleotide sequence ID" value="XM_052274448.1"/>
</dbReference>
<keyword evidence="6 9" id="KW-0472">Membrane</keyword>